<accession>A0A7V7GS44</accession>
<comment type="caution">
    <text evidence="5">The sequence shown here is derived from an EMBL/GenBank/DDBJ whole genome shotgun (WGS) entry which is preliminary data.</text>
</comment>
<keyword evidence="3" id="KW-1015">Disulfide bond</keyword>
<dbReference type="CDD" id="cd02968">
    <property type="entry name" value="SCO"/>
    <property type="match status" value="1"/>
</dbReference>
<evidence type="ECO:0000256" key="3">
    <source>
        <dbReference type="PIRSR" id="PIRSR603782-2"/>
    </source>
</evidence>
<keyword evidence="2" id="KW-0186">Copper</keyword>
<keyword evidence="4" id="KW-0732">Signal</keyword>
<feature type="binding site" evidence="2">
    <location>
        <position position="84"/>
    </location>
    <ligand>
        <name>Cu cation</name>
        <dbReference type="ChEBI" id="CHEBI:23378"/>
    </ligand>
</feature>
<dbReference type="GO" id="GO:0046872">
    <property type="term" value="F:metal ion binding"/>
    <property type="evidence" value="ECO:0007669"/>
    <property type="project" value="UniProtKB-KW"/>
</dbReference>
<proteinExistence type="inferred from homology"/>
<dbReference type="RefSeq" id="WP_149333304.1">
    <property type="nucleotide sequence ID" value="NZ_QOVF01000004.1"/>
</dbReference>
<dbReference type="AlphaFoldDB" id="A0A7V7GS44"/>
<keyword evidence="2" id="KW-0479">Metal-binding</keyword>
<feature type="chain" id="PRO_5031439008" evidence="4">
    <location>
        <begin position="22"/>
        <end position="207"/>
    </location>
</feature>
<dbReference type="PANTHER" id="PTHR12151:SF25">
    <property type="entry name" value="LINALOOL DEHYDRATASE_ISOMERASE DOMAIN-CONTAINING PROTEIN"/>
    <property type="match status" value="1"/>
</dbReference>
<evidence type="ECO:0000256" key="1">
    <source>
        <dbReference type="ARBA" id="ARBA00010996"/>
    </source>
</evidence>
<dbReference type="PANTHER" id="PTHR12151">
    <property type="entry name" value="ELECTRON TRANSPORT PROTIN SCO1/SENC FAMILY MEMBER"/>
    <property type="match status" value="1"/>
</dbReference>
<organism evidence="5 6">
    <name type="scientific">Halopseudomonas laoshanensis</name>
    <dbReference type="NCBI Taxonomy" id="2268758"/>
    <lineage>
        <taxon>Bacteria</taxon>
        <taxon>Pseudomonadati</taxon>
        <taxon>Pseudomonadota</taxon>
        <taxon>Gammaproteobacteria</taxon>
        <taxon>Pseudomonadales</taxon>
        <taxon>Pseudomonadaceae</taxon>
        <taxon>Halopseudomonas</taxon>
    </lineage>
</organism>
<keyword evidence="6" id="KW-1185">Reference proteome</keyword>
<gene>
    <name evidence="5" type="ORF">DT594_14345</name>
</gene>
<feature type="disulfide bond" description="Redox-active" evidence="3">
    <location>
        <begin position="84"/>
        <end position="88"/>
    </location>
</feature>
<reference evidence="5 6" key="1">
    <citation type="submission" date="2018-07" db="EMBL/GenBank/DDBJ databases">
        <title>Pseudomonas laoshanensis sp. nov., isolated from soil.</title>
        <authorList>
            <person name="Sun J."/>
            <person name="Yu L."/>
            <person name="Wang M."/>
            <person name="Zhang C."/>
        </authorList>
    </citation>
    <scope>NUCLEOTIDE SEQUENCE [LARGE SCALE GENOMIC DNA]</scope>
    <source>
        <strain evidence="5 6">Y22</strain>
    </source>
</reference>
<evidence type="ECO:0000313" key="6">
    <source>
        <dbReference type="Proteomes" id="UP000463138"/>
    </source>
</evidence>
<evidence type="ECO:0000256" key="4">
    <source>
        <dbReference type="SAM" id="SignalP"/>
    </source>
</evidence>
<dbReference type="Gene3D" id="3.40.30.10">
    <property type="entry name" value="Glutaredoxin"/>
    <property type="match status" value="1"/>
</dbReference>
<dbReference type="InterPro" id="IPR036249">
    <property type="entry name" value="Thioredoxin-like_sf"/>
</dbReference>
<sequence>MKRQRALLWSLALLLSLPALAHDGVEHAAASKSSTQPVASDLSRDAQAYFTDTLLLNQHGQEVRFYSDVLAGKVVLLNVVFTQCKDACPLISRKLQAVREQLGEQSERIHFVSLSSDPVNDSPQALSAFMKKQRLDERQWTFLTGDPAAIETVLTRLGQFSDSPEGHSTLLIAGDVPNKRWSKIRPDAPVQAVAQRLQLLAMPIETE</sequence>
<evidence type="ECO:0000256" key="2">
    <source>
        <dbReference type="PIRSR" id="PIRSR603782-1"/>
    </source>
</evidence>
<dbReference type="SUPFAM" id="SSF52833">
    <property type="entry name" value="Thioredoxin-like"/>
    <property type="match status" value="1"/>
</dbReference>
<dbReference type="EMBL" id="QOVF01000004">
    <property type="protein sequence ID" value="KAA0693562.1"/>
    <property type="molecule type" value="Genomic_DNA"/>
</dbReference>
<name>A0A7V7GS44_9GAMM</name>
<dbReference type="OrthoDB" id="5567697at2"/>
<comment type="similarity">
    <text evidence="1">Belongs to the SCO1/2 family.</text>
</comment>
<feature type="signal peptide" evidence="4">
    <location>
        <begin position="1"/>
        <end position="21"/>
    </location>
</feature>
<dbReference type="Pfam" id="PF02630">
    <property type="entry name" value="SCO1-SenC"/>
    <property type="match status" value="1"/>
</dbReference>
<feature type="binding site" evidence="2">
    <location>
        <position position="88"/>
    </location>
    <ligand>
        <name>Cu cation</name>
        <dbReference type="ChEBI" id="CHEBI:23378"/>
    </ligand>
</feature>
<protein>
    <submittedName>
        <fullName evidence="5">SCO family protein</fullName>
    </submittedName>
</protein>
<dbReference type="InterPro" id="IPR003782">
    <property type="entry name" value="SCO1/SenC"/>
</dbReference>
<dbReference type="Proteomes" id="UP000463138">
    <property type="component" value="Unassembled WGS sequence"/>
</dbReference>
<evidence type="ECO:0000313" key="5">
    <source>
        <dbReference type="EMBL" id="KAA0693562.1"/>
    </source>
</evidence>